<protein>
    <recommendedName>
        <fullName evidence="5">2-C-methyl-D-erythritol 4-phosphate cytidylyltransferase</fullName>
        <ecNumber evidence="4">2.7.7.60</ecNumber>
    </recommendedName>
</protein>
<dbReference type="InterPro" id="IPR018294">
    <property type="entry name" value="ISPD_synthase_CS"/>
</dbReference>
<comment type="caution">
    <text evidence="9">The sequence shown here is derived from an EMBL/GenBank/DDBJ whole genome shotgun (WGS) entry which is preliminary data.</text>
</comment>
<dbReference type="NCBIfam" id="TIGR00453">
    <property type="entry name" value="ispD"/>
    <property type="match status" value="1"/>
</dbReference>
<comment type="catalytic activity">
    <reaction evidence="1">
        <text>2-C-methyl-D-erythritol 4-phosphate + CTP + H(+) = 4-CDP-2-C-methyl-D-erythritol + diphosphate</text>
        <dbReference type="Rhea" id="RHEA:13429"/>
        <dbReference type="ChEBI" id="CHEBI:15378"/>
        <dbReference type="ChEBI" id="CHEBI:33019"/>
        <dbReference type="ChEBI" id="CHEBI:37563"/>
        <dbReference type="ChEBI" id="CHEBI:57823"/>
        <dbReference type="ChEBI" id="CHEBI:58262"/>
        <dbReference type="EC" id="2.7.7.60"/>
    </reaction>
</comment>
<evidence type="ECO:0000256" key="7">
    <source>
        <dbReference type="ARBA" id="ARBA00022695"/>
    </source>
</evidence>
<evidence type="ECO:0000313" key="9">
    <source>
        <dbReference type="EMBL" id="TDW11827.1"/>
    </source>
</evidence>
<evidence type="ECO:0000256" key="5">
    <source>
        <dbReference type="ARBA" id="ARBA00019056"/>
    </source>
</evidence>
<dbReference type="RefSeq" id="WP_134171167.1">
    <property type="nucleotide sequence ID" value="NZ_SODD01000052.1"/>
</dbReference>
<dbReference type="CDD" id="cd02516">
    <property type="entry name" value="CDP-ME_synthetase"/>
    <property type="match status" value="1"/>
</dbReference>
<dbReference type="UniPathway" id="UPA00056">
    <property type="reaction ID" value="UER00093"/>
</dbReference>
<dbReference type="AlphaFoldDB" id="A0A4R7Z8M5"/>
<keyword evidence="7 9" id="KW-0548">Nucleotidyltransferase</keyword>
<dbReference type="EC" id="2.7.7.60" evidence="4"/>
<dbReference type="OrthoDB" id="9806837at2"/>
<dbReference type="PANTHER" id="PTHR32125">
    <property type="entry name" value="2-C-METHYL-D-ERYTHRITOL 4-PHOSPHATE CYTIDYLYLTRANSFERASE, CHLOROPLASTIC"/>
    <property type="match status" value="1"/>
</dbReference>
<dbReference type="PROSITE" id="PS01295">
    <property type="entry name" value="ISPD"/>
    <property type="match status" value="1"/>
</dbReference>
<organism evidence="9 10">
    <name type="scientific">Breznakia blatticola</name>
    <dbReference type="NCBI Taxonomy" id="1754012"/>
    <lineage>
        <taxon>Bacteria</taxon>
        <taxon>Bacillati</taxon>
        <taxon>Bacillota</taxon>
        <taxon>Erysipelotrichia</taxon>
        <taxon>Erysipelotrichales</taxon>
        <taxon>Erysipelotrichaceae</taxon>
        <taxon>Breznakia</taxon>
    </lineage>
</organism>
<evidence type="ECO:0000256" key="6">
    <source>
        <dbReference type="ARBA" id="ARBA00022679"/>
    </source>
</evidence>
<name>A0A4R7Z8M5_9FIRM</name>
<gene>
    <name evidence="9" type="ORF">EDD63_15214</name>
</gene>
<dbReference type="InterPro" id="IPR029044">
    <property type="entry name" value="Nucleotide-diphossugar_trans"/>
</dbReference>
<dbReference type="GO" id="GO:0019288">
    <property type="term" value="P:isopentenyl diphosphate biosynthetic process, methylerythritol 4-phosphate pathway"/>
    <property type="evidence" value="ECO:0007669"/>
    <property type="project" value="UniProtKB-UniPathway"/>
</dbReference>
<evidence type="ECO:0000256" key="3">
    <source>
        <dbReference type="ARBA" id="ARBA00009789"/>
    </source>
</evidence>
<dbReference type="SUPFAM" id="SSF53448">
    <property type="entry name" value="Nucleotide-diphospho-sugar transferases"/>
    <property type="match status" value="1"/>
</dbReference>
<evidence type="ECO:0000256" key="4">
    <source>
        <dbReference type="ARBA" id="ARBA00012526"/>
    </source>
</evidence>
<evidence type="ECO:0000256" key="2">
    <source>
        <dbReference type="ARBA" id="ARBA00004787"/>
    </source>
</evidence>
<comment type="pathway">
    <text evidence="2">Isoprenoid biosynthesis; isopentenyl diphosphate biosynthesis via DXP pathway; isopentenyl diphosphate from 1-deoxy-D-xylulose 5-phosphate: step 2/6.</text>
</comment>
<dbReference type="GO" id="GO:0050518">
    <property type="term" value="F:2-C-methyl-D-erythritol 4-phosphate cytidylyltransferase activity"/>
    <property type="evidence" value="ECO:0007669"/>
    <property type="project" value="UniProtKB-EC"/>
</dbReference>
<keyword evidence="8" id="KW-0414">Isoprene biosynthesis</keyword>
<dbReference type="InterPro" id="IPR050088">
    <property type="entry name" value="IspD/TarI_cytidylyltransf_bact"/>
</dbReference>
<dbReference type="PANTHER" id="PTHR32125:SF4">
    <property type="entry name" value="2-C-METHYL-D-ERYTHRITOL 4-PHOSPHATE CYTIDYLYLTRANSFERASE, CHLOROPLASTIC"/>
    <property type="match status" value="1"/>
</dbReference>
<comment type="similarity">
    <text evidence="3">Belongs to the IspD/TarI cytidylyltransferase family. IspD subfamily.</text>
</comment>
<dbReference type="InterPro" id="IPR034683">
    <property type="entry name" value="IspD/TarI"/>
</dbReference>
<evidence type="ECO:0000256" key="1">
    <source>
        <dbReference type="ARBA" id="ARBA00001282"/>
    </source>
</evidence>
<keyword evidence="10" id="KW-1185">Reference proteome</keyword>
<accession>A0A4R7Z8M5</accession>
<dbReference type="Proteomes" id="UP000294743">
    <property type="component" value="Unassembled WGS sequence"/>
</dbReference>
<dbReference type="FunFam" id="3.90.550.10:FF:000003">
    <property type="entry name" value="2-C-methyl-D-erythritol 4-phosphate cytidylyltransferase"/>
    <property type="match status" value="1"/>
</dbReference>
<proteinExistence type="inferred from homology"/>
<dbReference type="EMBL" id="SODD01000052">
    <property type="protein sequence ID" value="TDW11827.1"/>
    <property type="molecule type" value="Genomic_DNA"/>
</dbReference>
<dbReference type="InterPro" id="IPR001228">
    <property type="entry name" value="IspD"/>
</dbReference>
<evidence type="ECO:0000256" key="8">
    <source>
        <dbReference type="ARBA" id="ARBA00023229"/>
    </source>
</evidence>
<sequence length="213" mass="23563">MEYSVIIVAAGKGQRTGLAYNKVFHEIDGKAIINYSVDVFASDEDCKQIIIVTADGEQEHFEKLVHANKVEYVLGGDTRQDSVASGLKKVNQDHVMIHDGARPYIDQQLLDQIKETLDEYDACLPMVPVTDTIKQVDADGLVISTPKREDYQAAQTPQAFSAGLIRDCHSLAKQDKFVGSDDAQLVEKYCACPIKVIPGSYKNRKITTGEDIK</sequence>
<dbReference type="Gene3D" id="3.90.550.10">
    <property type="entry name" value="Spore Coat Polysaccharide Biosynthesis Protein SpsA, Chain A"/>
    <property type="match status" value="1"/>
</dbReference>
<keyword evidence="6 9" id="KW-0808">Transferase</keyword>
<evidence type="ECO:0000313" key="10">
    <source>
        <dbReference type="Proteomes" id="UP000294743"/>
    </source>
</evidence>
<dbReference type="Pfam" id="PF01128">
    <property type="entry name" value="IspD"/>
    <property type="match status" value="1"/>
</dbReference>
<reference evidence="9 10" key="1">
    <citation type="submission" date="2019-03" db="EMBL/GenBank/DDBJ databases">
        <title>Genomic Encyclopedia of Type Strains, Phase IV (KMG-IV): sequencing the most valuable type-strain genomes for metagenomic binning, comparative biology and taxonomic classification.</title>
        <authorList>
            <person name="Goeker M."/>
        </authorList>
    </citation>
    <scope>NUCLEOTIDE SEQUENCE [LARGE SCALE GENOMIC DNA]</scope>
    <source>
        <strain evidence="9 10">DSM 28867</strain>
    </source>
</reference>